<dbReference type="PANTHER" id="PTHR21446">
    <property type="entry name" value="DUF3504 DOMAIN-CONTAINING PROTEIN"/>
    <property type="match status" value="1"/>
</dbReference>
<sequence length="244" mass="27554">VSLFREFLGENCEFEGFSSEELNKCLRAFFASIRKTYGSELKKSSLTSIKYGICKYLKDECKIDVCNDNSFSSCLTTFQSKVTDLPSLAVMKPFAKGKCMSFLVMSIVRWLRLKSISANCIHKLIGYGSDRLIASNLMDQFGTVCSLRKGKTSWNDGRYFKLGTFTNHCIRATSISELDRNGIEARHLVRVSGHKSEMSIRSYSRRLCDEKQQQISDTLAKDLAEKAKCDKYISTGSNKSTSSY</sequence>
<dbReference type="PANTHER" id="PTHR21446:SF12">
    <property type="entry name" value="POTASSIUM CHANNEL TETRAMERIZATION DOMAIN CONTAINING 1"/>
    <property type="match status" value="1"/>
</dbReference>
<dbReference type="EMBL" id="CP111022">
    <property type="protein sequence ID" value="WAR18438.1"/>
    <property type="molecule type" value="Genomic_DNA"/>
</dbReference>
<dbReference type="InterPro" id="IPR052787">
    <property type="entry name" value="MAVS"/>
</dbReference>
<reference evidence="1" key="1">
    <citation type="submission" date="2022-11" db="EMBL/GenBank/DDBJ databases">
        <title>Centuries of genome instability and evolution in soft-shell clam transmissible cancer (bioRxiv).</title>
        <authorList>
            <person name="Hart S.F.M."/>
            <person name="Yonemitsu M.A."/>
            <person name="Giersch R.M."/>
            <person name="Beal B.F."/>
            <person name="Arriagada G."/>
            <person name="Davis B.W."/>
            <person name="Ostrander E.A."/>
            <person name="Goff S.P."/>
            <person name="Metzger M.J."/>
        </authorList>
    </citation>
    <scope>NUCLEOTIDE SEQUENCE</scope>
    <source>
        <strain evidence="1">MELC-2E11</strain>
        <tissue evidence="1">Siphon/mantle</tissue>
    </source>
</reference>
<proteinExistence type="predicted"/>
<gene>
    <name evidence="1" type="ORF">MAR_000276</name>
</gene>
<feature type="non-terminal residue" evidence="1">
    <location>
        <position position="1"/>
    </location>
</feature>
<keyword evidence="2" id="KW-1185">Reference proteome</keyword>
<protein>
    <recommendedName>
        <fullName evidence="3">Tyr recombinase domain-containing protein</fullName>
    </recommendedName>
</protein>
<evidence type="ECO:0000313" key="1">
    <source>
        <dbReference type="EMBL" id="WAR18438.1"/>
    </source>
</evidence>
<organism evidence="1 2">
    <name type="scientific">Mya arenaria</name>
    <name type="common">Soft-shell clam</name>
    <dbReference type="NCBI Taxonomy" id="6604"/>
    <lineage>
        <taxon>Eukaryota</taxon>
        <taxon>Metazoa</taxon>
        <taxon>Spiralia</taxon>
        <taxon>Lophotrochozoa</taxon>
        <taxon>Mollusca</taxon>
        <taxon>Bivalvia</taxon>
        <taxon>Autobranchia</taxon>
        <taxon>Heteroconchia</taxon>
        <taxon>Euheterodonta</taxon>
        <taxon>Imparidentia</taxon>
        <taxon>Neoheterodontei</taxon>
        <taxon>Myida</taxon>
        <taxon>Myoidea</taxon>
        <taxon>Myidae</taxon>
        <taxon>Mya</taxon>
    </lineage>
</organism>
<evidence type="ECO:0000313" key="2">
    <source>
        <dbReference type="Proteomes" id="UP001164746"/>
    </source>
</evidence>
<accession>A0ABY7F8E3</accession>
<evidence type="ECO:0008006" key="3">
    <source>
        <dbReference type="Google" id="ProtNLM"/>
    </source>
</evidence>
<name>A0ABY7F8E3_MYAAR</name>
<dbReference type="Proteomes" id="UP001164746">
    <property type="component" value="Chromosome 11"/>
</dbReference>